<evidence type="ECO:0000259" key="6">
    <source>
        <dbReference type="Pfam" id="PF00501"/>
    </source>
</evidence>
<evidence type="ECO:0000256" key="4">
    <source>
        <dbReference type="ARBA" id="ARBA00023098"/>
    </source>
</evidence>
<dbReference type="RefSeq" id="WP_344858416.1">
    <property type="nucleotide sequence ID" value="NZ_BAAAUT010000014.1"/>
</dbReference>
<evidence type="ECO:0000256" key="2">
    <source>
        <dbReference type="ARBA" id="ARBA00022598"/>
    </source>
</evidence>
<comment type="similarity">
    <text evidence="1">Belongs to the ATP-dependent AMP-binding enzyme family.</text>
</comment>
<feature type="compositionally biased region" description="Pro residues" evidence="5">
    <location>
        <begin position="577"/>
        <end position="590"/>
    </location>
</feature>
<evidence type="ECO:0000313" key="9">
    <source>
        <dbReference type="Proteomes" id="UP001500320"/>
    </source>
</evidence>
<comment type="caution">
    <text evidence="8">The sequence shown here is derived from an EMBL/GenBank/DDBJ whole genome shotgun (WGS) entry which is preliminary data.</text>
</comment>
<proteinExistence type="inferred from homology"/>
<keyword evidence="2 8" id="KW-0436">Ligase</keyword>
<dbReference type="GO" id="GO:0016874">
    <property type="term" value="F:ligase activity"/>
    <property type="evidence" value="ECO:0007669"/>
    <property type="project" value="UniProtKB-KW"/>
</dbReference>
<dbReference type="InterPro" id="IPR045851">
    <property type="entry name" value="AMP-bd_C_sf"/>
</dbReference>
<dbReference type="Pfam" id="PF00501">
    <property type="entry name" value="AMP-binding"/>
    <property type="match status" value="1"/>
</dbReference>
<name>A0ABP6MYW8_9ACTN</name>
<evidence type="ECO:0000256" key="5">
    <source>
        <dbReference type="SAM" id="MobiDB-lite"/>
    </source>
</evidence>
<feature type="domain" description="AMP-dependent synthetase/ligase" evidence="6">
    <location>
        <begin position="10"/>
        <end position="414"/>
    </location>
</feature>
<evidence type="ECO:0000259" key="7">
    <source>
        <dbReference type="Pfam" id="PF23024"/>
    </source>
</evidence>
<accession>A0ABP6MYW8</accession>
<protein>
    <submittedName>
        <fullName evidence="8">Fatty acyl-AMP ligase</fullName>
    </submittedName>
</protein>
<keyword evidence="4" id="KW-0443">Lipid metabolism</keyword>
<organism evidence="8 9">
    <name type="scientific">Planomonospora alba</name>
    <dbReference type="NCBI Taxonomy" id="161354"/>
    <lineage>
        <taxon>Bacteria</taxon>
        <taxon>Bacillati</taxon>
        <taxon>Actinomycetota</taxon>
        <taxon>Actinomycetes</taxon>
        <taxon>Streptosporangiales</taxon>
        <taxon>Streptosporangiaceae</taxon>
        <taxon>Planomonospora</taxon>
    </lineage>
</organism>
<sequence>MSEPLIARVARWASEIPDAPAYTFLDYSAGRDGVRHTLSWSAVDRKARAAAVRLREVAQPGERAAILAPQGLEYVVAMLGALYARVVAVPLFAPDLPGHADRLVRAYADADPVCVLTTVPALEAVRAFLDGHGGESVPRPKQIVTVDTVSDLLADEWEPEPIGAADLAYLQYTSGSTRAPAGVEISHGNVTANAEQLWTAFRATPRVSTAALWLPLFHDMGLIATVAAPIVGGNRSVFMDPVAFVMHPVRWLRMLSEFDDVFTGGPNFAYEYTASRVTEEEKAALDLSGVVVMLNGAEPLRAGTVRHFSEAFASCGLRPEAHTPGYGLAEATVFVTAMDRDLPARTTPFDREALAAGRAVPVAAADGKEAAELVSCGTPTGQRVRIVGPDGTARPDGEVGEIWIQGPNVARAYWRDEERSAEVFGGVLAGEDGTWLRTGDLGVVHEGELYVTGRIKDLIIVDGRNHYPQDVEATVQEADPAVRRDHVAAFAVPGEETERLVVVAERSRRAEGRDPAEIAANARAAVARRHDLRLHEFVLVEAGAVPRTSSGKIARRACARAYLDGAFTASASGSAPSSPPSGPPPSPPPGRSDGPAGGTGAGSGSGDAGA</sequence>
<dbReference type="SUPFAM" id="SSF56801">
    <property type="entry name" value="Acetyl-CoA synthetase-like"/>
    <property type="match status" value="1"/>
</dbReference>
<dbReference type="InterPro" id="IPR000873">
    <property type="entry name" value="AMP-dep_synth/lig_dom"/>
</dbReference>
<feature type="region of interest" description="Disordered" evidence="5">
    <location>
        <begin position="569"/>
        <end position="610"/>
    </location>
</feature>
<dbReference type="CDD" id="cd05931">
    <property type="entry name" value="FAAL"/>
    <property type="match status" value="1"/>
</dbReference>
<dbReference type="Pfam" id="PF23024">
    <property type="entry name" value="AMP-dom_DIP2-like"/>
    <property type="match status" value="1"/>
</dbReference>
<evidence type="ECO:0000313" key="8">
    <source>
        <dbReference type="EMBL" id="GAA3130872.1"/>
    </source>
</evidence>
<feature type="domain" description="AMP-binding enzyme C-terminal" evidence="7">
    <location>
        <begin position="457"/>
        <end position="570"/>
    </location>
</feature>
<dbReference type="Proteomes" id="UP001500320">
    <property type="component" value="Unassembled WGS sequence"/>
</dbReference>
<reference evidence="9" key="1">
    <citation type="journal article" date="2019" name="Int. J. Syst. Evol. Microbiol.">
        <title>The Global Catalogue of Microorganisms (GCM) 10K type strain sequencing project: providing services to taxonomists for standard genome sequencing and annotation.</title>
        <authorList>
            <consortium name="The Broad Institute Genomics Platform"/>
            <consortium name="The Broad Institute Genome Sequencing Center for Infectious Disease"/>
            <person name="Wu L."/>
            <person name="Ma J."/>
        </authorList>
    </citation>
    <scope>NUCLEOTIDE SEQUENCE [LARGE SCALE GENOMIC DNA]</scope>
    <source>
        <strain evidence="9">JCM 9373</strain>
    </source>
</reference>
<dbReference type="InterPro" id="IPR025110">
    <property type="entry name" value="AMP-bd_C"/>
</dbReference>
<dbReference type="InterPro" id="IPR040097">
    <property type="entry name" value="FAAL/FAAC"/>
</dbReference>
<evidence type="ECO:0000256" key="3">
    <source>
        <dbReference type="ARBA" id="ARBA00022832"/>
    </source>
</evidence>
<keyword evidence="9" id="KW-1185">Reference proteome</keyword>
<gene>
    <name evidence="8" type="ORF">GCM10010466_21890</name>
</gene>
<dbReference type="InterPro" id="IPR042099">
    <property type="entry name" value="ANL_N_sf"/>
</dbReference>
<dbReference type="Gene3D" id="3.30.300.30">
    <property type="match status" value="1"/>
</dbReference>
<keyword evidence="3" id="KW-0276">Fatty acid metabolism</keyword>
<dbReference type="PANTHER" id="PTHR22754:SF32">
    <property type="entry name" value="DISCO-INTERACTING PROTEIN 2"/>
    <property type="match status" value="1"/>
</dbReference>
<dbReference type="EMBL" id="BAAAUT010000014">
    <property type="protein sequence ID" value="GAA3130872.1"/>
    <property type="molecule type" value="Genomic_DNA"/>
</dbReference>
<dbReference type="Gene3D" id="3.40.50.12780">
    <property type="entry name" value="N-terminal domain of ligase-like"/>
    <property type="match status" value="1"/>
</dbReference>
<feature type="compositionally biased region" description="Gly residues" evidence="5">
    <location>
        <begin position="595"/>
        <end position="610"/>
    </location>
</feature>
<evidence type="ECO:0000256" key="1">
    <source>
        <dbReference type="ARBA" id="ARBA00006432"/>
    </source>
</evidence>
<dbReference type="PANTHER" id="PTHR22754">
    <property type="entry name" value="DISCO-INTERACTING PROTEIN 2 DIP2 -RELATED"/>
    <property type="match status" value="1"/>
</dbReference>